<keyword evidence="4" id="KW-1185">Reference proteome</keyword>
<proteinExistence type="predicted"/>
<feature type="region of interest" description="Disordered" evidence="1">
    <location>
        <begin position="62"/>
        <end position="93"/>
    </location>
</feature>
<dbReference type="HOGENOM" id="CLU_625457_0_0_11"/>
<dbReference type="Proteomes" id="UP000001918">
    <property type="component" value="Chromosome"/>
</dbReference>
<dbReference type="OrthoDB" id="5189326at2"/>
<evidence type="ECO:0000313" key="3">
    <source>
        <dbReference type="EMBL" id="ACY96569.1"/>
    </source>
</evidence>
<keyword evidence="2" id="KW-0812">Transmembrane</keyword>
<dbReference type="KEGG" id="tcu:Tcur_0983"/>
<dbReference type="RefSeq" id="WP_012851353.1">
    <property type="nucleotide sequence ID" value="NC_013510.1"/>
</dbReference>
<evidence type="ECO:0000256" key="1">
    <source>
        <dbReference type="SAM" id="MobiDB-lite"/>
    </source>
</evidence>
<gene>
    <name evidence="3" type="ordered locus">Tcur_0983</name>
</gene>
<keyword evidence="2" id="KW-1133">Transmembrane helix</keyword>
<dbReference type="STRING" id="471852.Tcur_0983"/>
<organism evidence="3 4">
    <name type="scientific">Thermomonospora curvata (strain ATCC 19995 / DSM 43183 / JCM 3096 / KCTC 9072 / NBRC 15933 / NCIMB 10081 / Henssen B9)</name>
    <dbReference type="NCBI Taxonomy" id="471852"/>
    <lineage>
        <taxon>Bacteria</taxon>
        <taxon>Bacillati</taxon>
        <taxon>Actinomycetota</taxon>
        <taxon>Actinomycetes</taxon>
        <taxon>Streptosporangiales</taxon>
        <taxon>Thermomonosporaceae</taxon>
        <taxon>Thermomonospora</taxon>
    </lineage>
</organism>
<accession>D1A7I0</accession>
<evidence type="ECO:0000313" key="4">
    <source>
        <dbReference type="Proteomes" id="UP000001918"/>
    </source>
</evidence>
<evidence type="ECO:0000256" key="2">
    <source>
        <dbReference type="SAM" id="Phobius"/>
    </source>
</evidence>
<dbReference type="EMBL" id="CP001738">
    <property type="protein sequence ID" value="ACY96569.1"/>
    <property type="molecule type" value="Genomic_DNA"/>
</dbReference>
<name>D1A7I0_THECD</name>
<dbReference type="eggNOG" id="ENOG50344X3">
    <property type="taxonomic scope" value="Bacteria"/>
</dbReference>
<dbReference type="AlphaFoldDB" id="D1A7I0"/>
<keyword evidence="2" id="KW-0472">Membrane</keyword>
<feature type="transmembrane region" description="Helical" evidence="2">
    <location>
        <begin position="43"/>
        <end position="65"/>
    </location>
</feature>
<feature type="compositionally biased region" description="Pro residues" evidence="1">
    <location>
        <begin position="83"/>
        <end position="93"/>
    </location>
</feature>
<protein>
    <submittedName>
        <fullName evidence="3">Uncharacterized protein</fullName>
    </submittedName>
</protein>
<reference evidence="3 4" key="1">
    <citation type="journal article" date="2011" name="Stand. Genomic Sci.">
        <title>Complete genome sequence of Thermomonospora curvata type strain (B9).</title>
        <authorList>
            <person name="Chertkov O."/>
            <person name="Sikorski J."/>
            <person name="Nolan M."/>
            <person name="Lapidus A."/>
            <person name="Lucas S."/>
            <person name="Del Rio T.G."/>
            <person name="Tice H."/>
            <person name="Cheng J.F."/>
            <person name="Goodwin L."/>
            <person name="Pitluck S."/>
            <person name="Liolios K."/>
            <person name="Ivanova N."/>
            <person name="Mavromatis K."/>
            <person name="Mikhailova N."/>
            <person name="Ovchinnikova G."/>
            <person name="Pati A."/>
            <person name="Chen A."/>
            <person name="Palaniappan K."/>
            <person name="Djao O.D."/>
            <person name="Land M."/>
            <person name="Hauser L."/>
            <person name="Chang Y.J."/>
            <person name="Jeffries C.D."/>
            <person name="Brettin T."/>
            <person name="Han C."/>
            <person name="Detter J.C."/>
            <person name="Rohde M."/>
            <person name="Goker M."/>
            <person name="Woyke T."/>
            <person name="Bristow J."/>
            <person name="Eisen J.A."/>
            <person name="Markowitz V."/>
            <person name="Hugenholtz P."/>
            <person name="Klenk H.P."/>
            <person name="Kyrpides N.C."/>
        </authorList>
    </citation>
    <scope>NUCLEOTIDE SEQUENCE [LARGE SCALE GENOMIC DNA]</scope>
    <source>
        <strain evidence="4">ATCC 19995 / DSM 43183 / JCM 3096 / KCTC 9072 / NBRC 15933 / NCIMB 10081 / Henssen B9</strain>
    </source>
</reference>
<sequence>MTDELTEALRATLQAAAQDAPAPQPDLLQRVERRHRSRRRGRAGLAAVAALAVIGGSGAVVSAVGSKDAPDPAQPAMRATPGPLTPAAPPEPVPLERLWPQAVRTVPDRLPGGRRYRPITLLDDTRLLVATESGFEKTDQLLTYDLDARRVTGAIRVPVPSDAVVFPSDFSVGGGHVAWWIKRRTAGRSVIEIWAAPLGGGEGRRVAAMDRGRGQEDVRLLTIGGGKIYWSMGEWGGSPEGVYEVPLSGGPAGKVPGSAGFQVLAWPWIGAPGPSEFGEGKAGDRYHGTLRDLRTGRTQTAALARIPGPWNCGITWCVGYRTPPQKRTGPELESPVYLQRRDGTQGRVLRGVTPFPPEPGLLAYDRFLAYTLESRKDGRPAPKIALYDVQTGKVGAMELPTAKDGSYSVPGPVKEPYDRLFTIDRKDSYVLVDLAKIR</sequence>